<name>A0A068YUJ8_BIFBI</name>
<evidence type="ECO:0000256" key="1">
    <source>
        <dbReference type="ARBA" id="ARBA00022679"/>
    </source>
</evidence>
<keyword evidence="2" id="KW-0418">Kinase</keyword>
<dbReference type="InterPro" id="IPR012893">
    <property type="entry name" value="HipA-like_C"/>
</dbReference>
<feature type="domain" description="HipA-like C-terminal" evidence="4">
    <location>
        <begin position="146"/>
        <end position="301"/>
    </location>
</feature>
<evidence type="ECO:0000256" key="2">
    <source>
        <dbReference type="ARBA" id="ARBA00022777"/>
    </source>
</evidence>
<feature type="region of interest" description="Disordered" evidence="3">
    <location>
        <begin position="414"/>
        <end position="437"/>
    </location>
</feature>
<protein>
    <submittedName>
        <fullName evidence="5">HipA-like domain-containing protein</fullName>
    </submittedName>
</protein>
<dbReference type="GO" id="GO:0016301">
    <property type="term" value="F:kinase activity"/>
    <property type="evidence" value="ECO:0007669"/>
    <property type="project" value="UniProtKB-KW"/>
</dbReference>
<accession>A0A068YUJ8</accession>
<evidence type="ECO:0000259" key="4">
    <source>
        <dbReference type="Pfam" id="PF07804"/>
    </source>
</evidence>
<proteinExistence type="predicted"/>
<reference evidence="5" key="1">
    <citation type="submission" date="2013-11" db="EMBL/GenBank/DDBJ databases">
        <title>A murein lytic enzyme of Bifidobacterium bifidum MIMBb75 modulates dendritic cell maturation through its CHAP amidase domain.</title>
        <authorList>
            <person name="Guglielmetti S."/>
        </authorList>
    </citation>
    <scope>NUCLEOTIDE SEQUENCE</scope>
    <source>
        <strain evidence="5">MIMBb75</strain>
    </source>
</reference>
<dbReference type="Gene3D" id="1.10.1070.20">
    <property type="match status" value="1"/>
</dbReference>
<organism evidence="5">
    <name type="scientific">Bifidobacterium bifidum</name>
    <dbReference type="NCBI Taxonomy" id="1681"/>
    <lineage>
        <taxon>Bacteria</taxon>
        <taxon>Bacillati</taxon>
        <taxon>Actinomycetota</taxon>
        <taxon>Actinomycetes</taxon>
        <taxon>Bifidobacteriales</taxon>
        <taxon>Bifidobacteriaceae</taxon>
        <taxon>Bifidobacterium</taxon>
    </lineage>
</organism>
<sequence length="437" mass="49399">MPRKLIMCGDHPVLAFEYDPESGRACSSGEVLDHDRLPLEFTTHGKSALYAKRIDEWWRSRAIPSTRDGIRRVLESLGASSTGELLDRTYGLSLSDQYWVRREDDPVEWKDINFFDNPFDEALGEILLTSYSSSHDISLNAPDVSTGGDLPKRWTIDRATGRRLLVKSGRTGQEPMNEVIASKLCMRLGVPAVPYSLARSGNRLVCTCEDMLTSHEELVSAWQVLQSVKTTNGLNSHDQWIHAAVGFGVGEREIRDATDDWLVADYLMRNTDRHYNNFGLIRDIETLEVRPAPIYDTGASLWSGELDVDGRDWFAKPFYTATGKPSALRQLRLVEDWSRFDLDALSDWPDEAAHELSRMRMFAPERLDAIRDQLAKRIGTIRGIRESKALRASGPIRNRADLLDRFGDTLRKNLARQDGDGKSAGIDYKGPRHHMGH</sequence>
<keyword evidence="1" id="KW-0808">Transferase</keyword>
<dbReference type="Pfam" id="PF07804">
    <property type="entry name" value="HipA_C"/>
    <property type="match status" value="1"/>
</dbReference>
<dbReference type="AlphaFoldDB" id="A0A068YUJ8"/>
<evidence type="ECO:0000313" key="5">
    <source>
        <dbReference type="EMBL" id="CDS55417.1"/>
    </source>
</evidence>
<dbReference type="EMBL" id="HG794715">
    <property type="protein sequence ID" value="CDS55417.1"/>
    <property type="molecule type" value="Genomic_DNA"/>
</dbReference>
<evidence type="ECO:0000256" key="3">
    <source>
        <dbReference type="SAM" id="MobiDB-lite"/>
    </source>
</evidence>